<keyword evidence="13" id="KW-0732">Signal</keyword>
<dbReference type="InterPro" id="IPR036942">
    <property type="entry name" value="Beta-barrel_TonB_sf"/>
</dbReference>
<evidence type="ECO:0000256" key="9">
    <source>
        <dbReference type="ARBA" id="ARBA00023136"/>
    </source>
</evidence>
<name>A0AAE9XSX7_9PROT</name>
<evidence type="ECO:0000256" key="6">
    <source>
        <dbReference type="ARBA" id="ARBA00023004"/>
    </source>
</evidence>
<gene>
    <name evidence="16" type="ORF">PH603_13280</name>
</gene>
<dbReference type="SUPFAM" id="SSF56935">
    <property type="entry name" value="Porins"/>
    <property type="match status" value="1"/>
</dbReference>
<evidence type="ECO:0000256" key="13">
    <source>
        <dbReference type="SAM" id="SignalP"/>
    </source>
</evidence>
<dbReference type="RefSeq" id="WP_289503022.1">
    <property type="nucleotide sequence ID" value="NZ_CP116805.1"/>
</dbReference>
<dbReference type="InterPro" id="IPR039426">
    <property type="entry name" value="TonB-dep_rcpt-like"/>
</dbReference>
<dbReference type="EMBL" id="CP116805">
    <property type="protein sequence ID" value="WCL53510.1"/>
    <property type="molecule type" value="Genomic_DNA"/>
</dbReference>
<keyword evidence="17" id="KW-1185">Reference proteome</keyword>
<evidence type="ECO:0000256" key="7">
    <source>
        <dbReference type="ARBA" id="ARBA00023065"/>
    </source>
</evidence>
<dbReference type="GO" id="GO:0006826">
    <property type="term" value="P:iron ion transport"/>
    <property type="evidence" value="ECO:0007669"/>
    <property type="project" value="UniProtKB-KW"/>
</dbReference>
<feature type="signal peptide" evidence="13">
    <location>
        <begin position="1"/>
        <end position="22"/>
    </location>
</feature>
<keyword evidence="10 11" id="KW-0998">Cell outer membrane</keyword>
<evidence type="ECO:0000256" key="12">
    <source>
        <dbReference type="RuleBase" id="RU003357"/>
    </source>
</evidence>
<reference evidence="16" key="1">
    <citation type="submission" date="2023-01" db="EMBL/GenBank/DDBJ databases">
        <title>The genome sequence of Kordiimonadaceae bacterium 6D33.</title>
        <authorList>
            <person name="Liu Y."/>
        </authorList>
    </citation>
    <scope>NUCLEOTIDE SEQUENCE</scope>
    <source>
        <strain evidence="16">6D33</strain>
    </source>
</reference>
<dbReference type="PROSITE" id="PS52016">
    <property type="entry name" value="TONB_DEPENDENT_REC_3"/>
    <property type="match status" value="1"/>
</dbReference>
<protein>
    <submittedName>
        <fullName evidence="16">TonB-dependent receptor</fullName>
    </submittedName>
</protein>
<keyword evidence="3 11" id="KW-1134">Transmembrane beta strand</keyword>
<evidence type="ECO:0000256" key="2">
    <source>
        <dbReference type="ARBA" id="ARBA00022448"/>
    </source>
</evidence>
<feature type="domain" description="TonB-dependent receptor-like beta-barrel" evidence="14">
    <location>
        <begin position="266"/>
        <end position="648"/>
    </location>
</feature>
<dbReference type="Proteomes" id="UP001217500">
    <property type="component" value="Chromosome"/>
</dbReference>
<dbReference type="InterPro" id="IPR012910">
    <property type="entry name" value="Plug_dom"/>
</dbReference>
<keyword evidence="9 11" id="KW-0472">Membrane</keyword>
<evidence type="ECO:0000313" key="16">
    <source>
        <dbReference type="EMBL" id="WCL53510.1"/>
    </source>
</evidence>
<dbReference type="InterPro" id="IPR000531">
    <property type="entry name" value="Beta-barrel_TonB"/>
</dbReference>
<evidence type="ECO:0000256" key="11">
    <source>
        <dbReference type="PROSITE-ProRule" id="PRU01360"/>
    </source>
</evidence>
<evidence type="ECO:0000256" key="8">
    <source>
        <dbReference type="ARBA" id="ARBA00023077"/>
    </source>
</evidence>
<evidence type="ECO:0000256" key="1">
    <source>
        <dbReference type="ARBA" id="ARBA00004571"/>
    </source>
</evidence>
<dbReference type="PANTHER" id="PTHR32552:SF81">
    <property type="entry name" value="TONB-DEPENDENT OUTER MEMBRANE RECEPTOR"/>
    <property type="match status" value="1"/>
</dbReference>
<dbReference type="Pfam" id="PF00593">
    <property type="entry name" value="TonB_dep_Rec_b-barrel"/>
    <property type="match status" value="1"/>
</dbReference>
<sequence length="726" mass="78444">MQSNWLKRAGILSLGTSLTAIASTTAIAQDDFVGFEEIVVTAQKREQSIQDVPISISTLSGEKVSQFSEGGADIKFLAARIPGVNAESSNGRVAPRFYIRGLGNSDFDLAASQPVSIVMDDVVMENVVLKSFPLFDIERVEVLRGPQGTLFGRNTPAGIIKFDTVKPSQETEGYVKASFGTLGTGVFEGAVGGALSDVLSARVSALWTRQDDWIDNGFTGEDSAMGGMDDMAGRIQLLYTPNENIRALFNLHGRTYDGTAALFRDHIFTPGTNDLNDNFDWNTVYYNDTHNNPQEYDSWGSSFNLAIDLNDTYTITSITAYETADGRSLGDIDGGNGPAASTTQDAIDDLEQVTEELRISGQATEKLYVQAGLYYFDSDFTIITSPFFIPSSSVRHTNETWALFGQAAYDVSEATTVTVGARYTEDDKTLHGVFAFGTVFDTDLSGEKFTWDVAVNHAVNDDLSVFAKVATGFRAPTIQGRDIAFFGVPTVAKEETVISYEAGFKATLLDGLMRWNGAAYYWDVDGLQVTAVGGAGNNISLLNAEKVIGYGVETDLEVILSDNLTLTGGFAWTPTKIKDDNLLIGVCTGCLTITDPIVTTAAGAAARVDGNPLPNASKYTLNVALDYAQPLDNGREVFFSTDWAFQGKTNFFLFEAAEAYTKNTFEGGFRAGLRWNDGQYEVALFGRNITNEANVKGIVAFNAGADVQSAFVGEPRVVGVSFSSQF</sequence>
<dbReference type="PANTHER" id="PTHR32552">
    <property type="entry name" value="FERRICHROME IRON RECEPTOR-RELATED"/>
    <property type="match status" value="1"/>
</dbReference>
<dbReference type="KEGG" id="gso:PH603_13280"/>
<keyword evidence="8 12" id="KW-0798">TonB box</keyword>
<dbReference type="AlphaFoldDB" id="A0AAE9XSX7"/>
<evidence type="ECO:0000256" key="10">
    <source>
        <dbReference type="ARBA" id="ARBA00023237"/>
    </source>
</evidence>
<feature type="domain" description="TonB-dependent receptor plug" evidence="15">
    <location>
        <begin position="49"/>
        <end position="159"/>
    </location>
</feature>
<accession>A0AAE9XSX7</accession>
<keyword evidence="16" id="KW-0675">Receptor</keyword>
<comment type="subcellular location">
    <subcellularLocation>
        <location evidence="1 11">Cell outer membrane</location>
        <topology evidence="1 11">Multi-pass membrane protein</topology>
    </subcellularLocation>
</comment>
<keyword evidence="5 11" id="KW-0812">Transmembrane</keyword>
<keyword evidence="4" id="KW-0410">Iron transport</keyword>
<feature type="chain" id="PRO_5041944157" evidence="13">
    <location>
        <begin position="23"/>
        <end position="726"/>
    </location>
</feature>
<evidence type="ECO:0000259" key="14">
    <source>
        <dbReference type="Pfam" id="PF00593"/>
    </source>
</evidence>
<keyword evidence="7" id="KW-0406">Ion transport</keyword>
<dbReference type="Pfam" id="PF07715">
    <property type="entry name" value="Plug"/>
    <property type="match status" value="1"/>
</dbReference>
<organism evidence="16 17">
    <name type="scientific">Gimibacter soli</name>
    <dbReference type="NCBI Taxonomy" id="3024400"/>
    <lineage>
        <taxon>Bacteria</taxon>
        <taxon>Pseudomonadati</taxon>
        <taxon>Pseudomonadota</taxon>
        <taxon>Alphaproteobacteria</taxon>
        <taxon>Kordiimonadales</taxon>
        <taxon>Temperatibacteraceae</taxon>
        <taxon>Gimibacter</taxon>
    </lineage>
</organism>
<comment type="similarity">
    <text evidence="11 12">Belongs to the TonB-dependent receptor family.</text>
</comment>
<evidence type="ECO:0000256" key="4">
    <source>
        <dbReference type="ARBA" id="ARBA00022496"/>
    </source>
</evidence>
<dbReference type="Gene3D" id="2.40.170.20">
    <property type="entry name" value="TonB-dependent receptor, beta-barrel domain"/>
    <property type="match status" value="1"/>
</dbReference>
<evidence type="ECO:0000259" key="15">
    <source>
        <dbReference type="Pfam" id="PF07715"/>
    </source>
</evidence>
<dbReference type="GO" id="GO:0009279">
    <property type="term" value="C:cell outer membrane"/>
    <property type="evidence" value="ECO:0007669"/>
    <property type="project" value="UniProtKB-SubCell"/>
</dbReference>
<evidence type="ECO:0000313" key="17">
    <source>
        <dbReference type="Proteomes" id="UP001217500"/>
    </source>
</evidence>
<keyword evidence="6" id="KW-0408">Iron</keyword>
<proteinExistence type="inferred from homology"/>
<keyword evidence="2 11" id="KW-0813">Transport</keyword>
<evidence type="ECO:0000256" key="3">
    <source>
        <dbReference type="ARBA" id="ARBA00022452"/>
    </source>
</evidence>
<evidence type="ECO:0000256" key="5">
    <source>
        <dbReference type="ARBA" id="ARBA00022692"/>
    </source>
</evidence>